<keyword evidence="2" id="KW-1185">Reference proteome</keyword>
<protein>
    <submittedName>
        <fullName evidence="1">Similar to B1: Putative BEN domain-containing protein B1 (Microplitis demolitor bracovirus (Isolate Webb))</fullName>
    </submittedName>
</protein>
<proteinExistence type="predicted"/>
<dbReference type="Proteomes" id="UP000786811">
    <property type="component" value="Unassembled WGS sequence"/>
</dbReference>
<sequence length="121" mass="14437">RRRTIEIGSRSIREQRGTFSLPAEYNPNNTKWTLKYREKARTRRAHASNWYLRQKERATTLYTRIKRRPGLDENARMVLLSFVEEHGKKRSWSTSNTSAVMSTIRTKIKDIRDKHERTCKA</sequence>
<gene>
    <name evidence="1" type="ORF">HICCMSTLAB_LOCUS6209</name>
</gene>
<accession>A0A8J2HES6</accession>
<feature type="non-terminal residue" evidence="1">
    <location>
        <position position="121"/>
    </location>
</feature>
<comment type="caution">
    <text evidence="1">The sequence shown here is derived from an EMBL/GenBank/DDBJ whole genome shotgun (WGS) entry which is preliminary data.</text>
</comment>
<feature type="non-terminal residue" evidence="1">
    <location>
        <position position="1"/>
    </location>
</feature>
<dbReference type="AlphaFoldDB" id="A0A8J2HES6"/>
<evidence type="ECO:0000313" key="2">
    <source>
        <dbReference type="Proteomes" id="UP000786811"/>
    </source>
</evidence>
<name>A0A8J2HES6_COTCN</name>
<dbReference type="OrthoDB" id="6515871at2759"/>
<organism evidence="1 2">
    <name type="scientific">Cotesia congregata</name>
    <name type="common">Parasitoid wasp</name>
    <name type="synonym">Apanteles congregatus</name>
    <dbReference type="NCBI Taxonomy" id="51543"/>
    <lineage>
        <taxon>Eukaryota</taxon>
        <taxon>Metazoa</taxon>
        <taxon>Ecdysozoa</taxon>
        <taxon>Arthropoda</taxon>
        <taxon>Hexapoda</taxon>
        <taxon>Insecta</taxon>
        <taxon>Pterygota</taxon>
        <taxon>Neoptera</taxon>
        <taxon>Endopterygota</taxon>
        <taxon>Hymenoptera</taxon>
        <taxon>Apocrita</taxon>
        <taxon>Ichneumonoidea</taxon>
        <taxon>Braconidae</taxon>
        <taxon>Microgastrinae</taxon>
        <taxon>Cotesia</taxon>
    </lineage>
</organism>
<reference evidence="1" key="1">
    <citation type="submission" date="2021-04" db="EMBL/GenBank/DDBJ databases">
        <authorList>
            <person name="Chebbi M.A.C M."/>
        </authorList>
    </citation>
    <scope>NUCLEOTIDE SEQUENCE</scope>
</reference>
<dbReference type="EMBL" id="CAJNRD030001120">
    <property type="protein sequence ID" value="CAG5092540.1"/>
    <property type="molecule type" value="Genomic_DNA"/>
</dbReference>
<evidence type="ECO:0000313" key="1">
    <source>
        <dbReference type="EMBL" id="CAG5092540.1"/>
    </source>
</evidence>